<keyword evidence="4 8" id="KW-0808">Transferase</keyword>
<evidence type="ECO:0000256" key="5">
    <source>
        <dbReference type="ARBA" id="ARBA00023012"/>
    </source>
</evidence>
<dbReference type="InterPro" id="IPR003018">
    <property type="entry name" value="GAF"/>
</dbReference>
<evidence type="ECO:0000259" key="7">
    <source>
        <dbReference type="PROSITE" id="PS50109"/>
    </source>
</evidence>
<dbReference type="InterPro" id="IPR036890">
    <property type="entry name" value="HATPase_C_sf"/>
</dbReference>
<gene>
    <name evidence="8" type="ORF">AsFPU1_0918</name>
</gene>
<dbReference type="AlphaFoldDB" id="A0A401IE15"/>
<dbReference type="OrthoDB" id="567974at2"/>
<dbReference type="InterPro" id="IPR036097">
    <property type="entry name" value="HisK_dim/P_sf"/>
</dbReference>
<dbReference type="InterPro" id="IPR005467">
    <property type="entry name" value="His_kinase_dom"/>
</dbReference>
<keyword evidence="3" id="KW-0597">Phosphoprotein</keyword>
<dbReference type="PANTHER" id="PTHR43547:SF2">
    <property type="entry name" value="HYBRID SIGNAL TRANSDUCTION HISTIDINE KINASE C"/>
    <property type="match status" value="1"/>
</dbReference>
<reference evidence="9" key="1">
    <citation type="submission" date="2017-05" db="EMBL/GenBank/DDBJ databases">
        <title>Physiological properties and genetic analysis related to exopolysaccharide production of fresh-water unicellular cyanobacterium Aphanothece sacrum, Suizenji Nori, that has been cultured as a food source in Japan.</title>
        <authorList>
            <person name="Kanesaki Y."/>
            <person name="Yoshikawa S."/>
            <person name="Ohki K."/>
        </authorList>
    </citation>
    <scope>NUCLEOTIDE SEQUENCE [LARGE SCALE GENOMIC DNA]</scope>
    <source>
        <strain evidence="9">FPU1</strain>
    </source>
</reference>
<dbReference type="Gene3D" id="3.30.565.10">
    <property type="entry name" value="Histidine kinase-like ATPase, C-terminal domain"/>
    <property type="match status" value="1"/>
</dbReference>
<evidence type="ECO:0000256" key="3">
    <source>
        <dbReference type="ARBA" id="ARBA00022553"/>
    </source>
</evidence>
<feature type="domain" description="Histidine kinase" evidence="7">
    <location>
        <begin position="227"/>
        <end position="459"/>
    </location>
</feature>
<dbReference type="PANTHER" id="PTHR43547">
    <property type="entry name" value="TWO-COMPONENT HISTIDINE KINASE"/>
    <property type="match status" value="1"/>
</dbReference>
<accession>A0A401IE15</accession>
<dbReference type="PROSITE" id="PS50109">
    <property type="entry name" value="HIS_KIN"/>
    <property type="match status" value="1"/>
</dbReference>
<evidence type="ECO:0000256" key="2">
    <source>
        <dbReference type="ARBA" id="ARBA00012438"/>
    </source>
</evidence>
<dbReference type="Gene3D" id="3.30.450.40">
    <property type="match status" value="1"/>
</dbReference>
<evidence type="ECO:0000256" key="6">
    <source>
        <dbReference type="SAM" id="Coils"/>
    </source>
</evidence>
<name>A0A401IE15_APHSA</name>
<dbReference type="SMART" id="SM00387">
    <property type="entry name" value="HATPase_c"/>
    <property type="match status" value="1"/>
</dbReference>
<evidence type="ECO:0000313" key="8">
    <source>
        <dbReference type="EMBL" id="GBF79522.1"/>
    </source>
</evidence>
<keyword evidence="6" id="KW-0175">Coiled coil</keyword>
<dbReference type="GO" id="GO:0000155">
    <property type="term" value="F:phosphorelay sensor kinase activity"/>
    <property type="evidence" value="ECO:0007669"/>
    <property type="project" value="InterPro"/>
</dbReference>
<dbReference type="CDD" id="cd00082">
    <property type="entry name" value="HisKA"/>
    <property type="match status" value="1"/>
</dbReference>
<evidence type="ECO:0000256" key="4">
    <source>
        <dbReference type="ARBA" id="ARBA00022777"/>
    </source>
</evidence>
<dbReference type="EMBL" id="BDQK01000003">
    <property type="protein sequence ID" value="GBF79522.1"/>
    <property type="molecule type" value="Genomic_DNA"/>
</dbReference>
<dbReference type="InterPro" id="IPR003661">
    <property type="entry name" value="HisK_dim/P_dom"/>
</dbReference>
<dbReference type="Pfam" id="PF00512">
    <property type="entry name" value="HisKA"/>
    <property type="match status" value="1"/>
</dbReference>
<proteinExistence type="predicted"/>
<evidence type="ECO:0000256" key="1">
    <source>
        <dbReference type="ARBA" id="ARBA00000085"/>
    </source>
</evidence>
<protein>
    <recommendedName>
        <fullName evidence="2">histidine kinase</fullName>
        <ecNumber evidence="2">2.7.13.3</ecNumber>
    </recommendedName>
</protein>
<dbReference type="Pfam" id="PF01590">
    <property type="entry name" value="GAF"/>
    <property type="match status" value="1"/>
</dbReference>
<feature type="coiled-coil region" evidence="6">
    <location>
        <begin position="253"/>
        <end position="280"/>
    </location>
</feature>
<dbReference type="RefSeq" id="WP_124972228.1">
    <property type="nucleotide sequence ID" value="NZ_BDQK01000003.1"/>
</dbReference>
<dbReference type="InterPro" id="IPR003594">
    <property type="entry name" value="HATPase_dom"/>
</dbReference>
<sequence>MPNLKKSNELQQGIINIIQNYSDTEAMLQEISSFLGQIFLIDLCLIITGFNDLNLLKWVCWTPEKFIKLPTKTLSELIEQPGIKKVIETSKVTEIANLNKSSNHPIYLTLEQLHFRELLGISTQFDGKVNGIILLGKTHAHEWTHQDKSLLKIASNLVAIAGHLSQLKISGQPSLNEKETPINFSSTDIPHLLEEIPILKVWWEATRNQLERQLQWNKQLVHNIITIMSDQTRNPLAIIKMGITTLRHRQLSPEDLEKRLDIMEKELQKLSNINDKILQLKTVKSQKTSLFPTLVNLETLIKEIVLPHEKNWQEDQRQCLNLEVNLTQNTPIDQQQIYIDIEHFKKILNELLINAGKFSLPNSIVCLEFGENKRHNQSEIIMSITNVSRCISKKNISYLFNPFYREQWVIDNAIPGIGLGLTIIKDLVELLNGKIETVCQPTDNPEHCIIIFKLTIPQS</sequence>
<dbReference type="SUPFAM" id="SSF47384">
    <property type="entry name" value="Homodimeric domain of signal transducing histidine kinase"/>
    <property type="match status" value="1"/>
</dbReference>
<keyword evidence="5" id="KW-0902">Two-component regulatory system</keyword>
<dbReference type="EC" id="2.7.13.3" evidence="2"/>
<dbReference type="Pfam" id="PF02518">
    <property type="entry name" value="HATPase_c"/>
    <property type="match status" value="1"/>
</dbReference>
<dbReference type="InterPro" id="IPR029016">
    <property type="entry name" value="GAF-like_dom_sf"/>
</dbReference>
<comment type="catalytic activity">
    <reaction evidence="1">
        <text>ATP + protein L-histidine = ADP + protein N-phospho-L-histidine.</text>
        <dbReference type="EC" id="2.7.13.3"/>
    </reaction>
</comment>
<dbReference type="SUPFAM" id="SSF55874">
    <property type="entry name" value="ATPase domain of HSP90 chaperone/DNA topoisomerase II/histidine kinase"/>
    <property type="match status" value="1"/>
</dbReference>
<comment type="caution">
    <text evidence="8">The sequence shown here is derived from an EMBL/GenBank/DDBJ whole genome shotgun (WGS) entry which is preliminary data.</text>
</comment>
<dbReference type="SMART" id="SM00388">
    <property type="entry name" value="HisKA"/>
    <property type="match status" value="1"/>
</dbReference>
<keyword evidence="9" id="KW-1185">Reference proteome</keyword>
<keyword evidence="4 8" id="KW-0418">Kinase</keyword>
<dbReference type="Proteomes" id="UP000287247">
    <property type="component" value="Unassembled WGS sequence"/>
</dbReference>
<evidence type="ECO:0000313" key="9">
    <source>
        <dbReference type="Proteomes" id="UP000287247"/>
    </source>
</evidence>
<dbReference type="Gene3D" id="1.10.287.130">
    <property type="match status" value="1"/>
</dbReference>
<organism evidence="8 9">
    <name type="scientific">Aphanothece sacrum FPU1</name>
    <dbReference type="NCBI Taxonomy" id="1920663"/>
    <lineage>
        <taxon>Bacteria</taxon>
        <taxon>Bacillati</taxon>
        <taxon>Cyanobacteriota</taxon>
        <taxon>Cyanophyceae</taxon>
        <taxon>Oscillatoriophycideae</taxon>
        <taxon>Chroococcales</taxon>
        <taxon>Aphanothecaceae</taxon>
        <taxon>Aphanothece</taxon>
    </lineage>
</organism>
<dbReference type="SUPFAM" id="SSF55781">
    <property type="entry name" value="GAF domain-like"/>
    <property type="match status" value="1"/>
</dbReference>